<dbReference type="InterPro" id="IPR036388">
    <property type="entry name" value="WH-like_DNA-bd_sf"/>
</dbReference>
<dbReference type="GO" id="GO:0016987">
    <property type="term" value="F:sigma factor activity"/>
    <property type="evidence" value="ECO:0007669"/>
    <property type="project" value="UniProtKB-KW"/>
</dbReference>
<dbReference type="Gene3D" id="1.10.10.10">
    <property type="entry name" value="Winged helix-like DNA-binding domain superfamily/Winged helix DNA-binding domain"/>
    <property type="match status" value="1"/>
</dbReference>
<dbReference type="Proteomes" id="UP000249061">
    <property type="component" value="Unassembled WGS sequence"/>
</dbReference>
<organism evidence="8 9">
    <name type="scientific">Archangium gephyra</name>
    <dbReference type="NCBI Taxonomy" id="48"/>
    <lineage>
        <taxon>Bacteria</taxon>
        <taxon>Pseudomonadati</taxon>
        <taxon>Myxococcota</taxon>
        <taxon>Myxococcia</taxon>
        <taxon>Myxococcales</taxon>
        <taxon>Cystobacterineae</taxon>
        <taxon>Archangiaceae</taxon>
        <taxon>Archangium</taxon>
    </lineage>
</organism>
<evidence type="ECO:0000259" key="6">
    <source>
        <dbReference type="Pfam" id="PF04542"/>
    </source>
</evidence>
<dbReference type="SUPFAM" id="SSF88946">
    <property type="entry name" value="Sigma2 domain of RNA polymerase sigma factors"/>
    <property type="match status" value="1"/>
</dbReference>
<dbReference type="Pfam" id="PF04545">
    <property type="entry name" value="Sigma70_r4"/>
    <property type="match status" value="1"/>
</dbReference>
<dbReference type="InterPro" id="IPR007627">
    <property type="entry name" value="RNA_pol_sigma70_r2"/>
</dbReference>
<keyword evidence="2" id="KW-0805">Transcription regulation</keyword>
<feature type="domain" description="RNA polymerase sigma-70 region 2" evidence="6">
    <location>
        <begin position="21"/>
        <end position="87"/>
    </location>
</feature>
<dbReference type="GO" id="GO:0003677">
    <property type="term" value="F:DNA binding"/>
    <property type="evidence" value="ECO:0007669"/>
    <property type="project" value="UniProtKB-KW"/>
</dbReference>
<keyword evidence="4" id="KW-0238">DNA-binding</keyword>
<dbReference type="InterPro" id="IPR013324">
    <property type="entry name" value="RNA_pol_sigma_r3/r4-like"/>
</dbReference>
<evidence type="ECO:0000256" key="4">
    <source>
        <dbReference type="ARBA" id="ARBA00023125"/>
    </source>
</evidence>
<feature type="domain" description="RNA polymerase sigma-70 region 4" evidence="7">
    <location>
        <begin position="116"/>
        <end position="152"/>
    </location>
</feature>
<dbReference type="GO" id="GO:0006352">
    <property type="term" value="P:DNA-templated transcription initiation"/>
    <property type="evidence" value="ECO:0007669"/>
    <property type="project" value="InterPro"/>
</dbReference>
<evidence type="ECO:0000313" key="8">
    <source>
        <dbReference type="EMBL" id="PZR17561.1"/>
    </source>
</evidence>
<evidence type="ECO:0008006" key="10">
    <source>
        <dbReference type="Google" id="ProtNLM"/>
    </source>
</evidence>
<dbReference type="PANTHER" id="PTHR43133">
    <property type="entry name" value="RNA POLYMERASE ECF-TYPE SIGMA FACTO"/>
    <property type="match status" value="1"/>
</dbReference>
<keyword evidence="5" id="KW-0804">Transcription</keyword>
<dbReference type="InterPro" id="IPR014284">
    <property type="entry name" value="RNA_pol_sigma-70_dom"/>
</dbReference>
<evidence type="ECO:0000313" key="9">
    <source>
        <dbReference type="Proteomes" id="UP000249061"/>
    </source>
</evidence>
<dbReference type="PANTHER" id="PTHR43133:SF8">
    <property type="entry name" value="RNA POLYMERASE SIGMA FACTOR HI_1459-RELATED"/>
    <property type="match status" value="1"/>
</dbReference>
<sequence>MGPTARGSTSSGLTRDEVERLYAQFAPVVFRRARLLLRREADAWDVVQEVFERMLTQGSGFRGEARPMTWVYRMTTNTALNHLRARRVREPALAVVGEEPSVELERVEARQLVDKWLQHLSEREVEVAALLYLDGLTQQEVADVLGLSRKTIVREVEALRTKLEALGALP</sequence>
<evidence type="ECO:0000256" key="1">
    <source>
        <dbReference type="ARBA" id="ARBA00010641"/>
    </source>
</evidence>
<proteinExistence type="inferred from homology"/>
<dbReference type="InterPro" id="IPR039425">
    <property type="entry name" value="RNA_pol_sigma-70-like"/>
</dbReference>
<dbReference type="InterPro" id="IPR007630">
    <property type="entry name" value="RNA_pol_sigma70_r4"/>
</dbReference>
<evidence type="ECO:0000259" key="7">
    <source>
        <dbReference type="Pfam" id="PF04545"/>
    </source>
</evidence>
<evidence type="ECO:0000256" key="2">
    <source>
        <dbReference type="ARBA" id="ARBA00023015"/>
    </source>
</evidence>
<reference evidence="8 9" key="1">
    <citation type="submission" date="2017-08" db="EMBL/GenBank/DDBJ databases">
        <title>Infants hospitalized years apart are colonized by the same room-sourced microbial strains.</title>
        <authorList>
            <person name="Brooks B."/>
            <person name="Olm M.R."/>
            <person name="Firek B.A."/>
            <person name="Baker R."/>
            <person name="Thomas B.C."/>
            <person name="Morowitz M.J."/>
            <person name="Banfield J.F."/>
        </authorList>
    </citation>
    <scope>NUCLEOTIDE SEQUENCE [LARGE SCALE GENOMIC DNA]</scope>
    <source>
        <strain evidence="8">S2_003_000_R2_14</strain>
    </source>
</reference>
<dbReference type="SUPFAM" id="SSF88659">
    <property type="entry name" value="Sigma3 and sigma4 domains of RNA polymerase sigma factors"/>
    <property type="match status" value="1"/>
</dbReference>
<dbReference type="EMBL" id="QFQP01000002">
    <property type="protein sequence ID" value="PZR17561.1"/>
    <property type="molecule type" value="Genomic_DNA"/>
</dbReference>
<dbReference type="AlphaFoldDB" id="A0A2W5W331"/>
<dbReference type="Pfam" id="PF04542">
    <property type="entry name" value="Sigma70_r2"/>
    <property type="match status" value="1"/>
</dbReference>
<keyword evidence="3" id="KW-0731">Sigma factor</keyword>
<evidence type="ECO:0000256" key="3">
    <source>
        <dbReference type="ARBA" id="ARBA00023082"/>
    </source>
</evidence>
<comment type="caution">
    <text evidence="8">The sequence shown here is derived from an EMBL/GenBank/DDBJ whole genome shotgun (WGS) entry which is preliminary data.</text>
</comment>
<dbReference type="InterPro" id="IPR013325">
    <property type="entry name" value="RNA_pol_sigma_r2"/>
</dbReference>
<evidence type="ECO:0000256" key="5">
    <source>
        <dbReference type="ARBA" id="ARBA00023163"/>
    </source>
</evidence>
<gene>
    <name evidence="8" type="ORF">DI536_04400</name>
</gene>
<name>A0A2W5W331_9BACT</name>
<dbReference type="NCBIfam" id="TIGR02937">
    <property type="entry name" value="sigma70-ECF"/>
    <property type="match status" value="1"/>
</dbReference>
<comment type="similarity">
    <text evidence="1">Belongs to the sigma-70 factor family. ECF subfamily.</text>
</comment>
<accession>A0A2W5W331</accession>
<protein>
    <recommendedName>
        <fullName evidence="10">RNA polymerase sigma-70 factor (ECF subfamily)</fullName>
    </recommendedName>
</protein>
<dbReference type="Gene3D" id="1.10.1740.10">
    <property type="match status" value="1"/>
</dbReference>